<dbReference type="EMBL" id="MNCJ02000329">
    <property type="protein sequence ID" value="KAF5769177.1"/>
    <property type="molecule type" value="Genomic_DNA"/>
</dbReference>
<dbReference type="Gramene" id="mRNA:HanXRQr2_Chr14g0645221">
    <property type="protein sequence ID" value="mRNA:HanXRQr2_Chr14g0645221"/>
    <property type="gene ID" value="HanXRQr2_Chr14g0645221"/>
</dbReference>
<evidence type="ECO:0000313" key="1">
    <source>
        <dbReference type="EMBL" id="KAF5769177.1"/>
    </source>
</evidence>
<sequence>MSLGDSDKVKPYGQRQQSTAAMLTSLQLAFARETWGWCRRLHENLIRSARIVLDAYSYPKDSEKIMRQTGLARSQIADCRLVYKRTRVHAFGIMVEMYKEEFGDEEVNCESSPEQAASF</sequence>
<dbReference type="AlphaFoldDB" id="A0A9K3E8Z5"/>
<accession>A0A9K3E8Z5</accession>
<keyword evidence="2" id="KW-1185">Reference proteome</keyword>
<reference evidence="1" key="1">
    <citation type="journal article" date="2017" name="Nature">
        <title>The sunflower genome provides insights into oil metabolism, flowering and Asterid evolution.</title>
        <authorList>
            <person name="Badouin H."/>
            <person name="Gouzy J."/>
            <person name="Grassa C.J."/>
            <person name="Murat F."/>
            <person name="Staton S.E."/>
            <person name="Cottret L."/>
            <person name="Lelandais-Briere C."/>
            <person name="Owens G.L."/>
            <person name="Carrere S."/>
            <person name="Mayjonade B."/>
            <person name="Legrand L."/>
            <person name="Gill N."/>
            <person name="Kane N.C."/>
            <person name="Bowers J.E."/>
            <person name="Hubner S."/>
            <person name="Bellec A."/>
            <person name="Berard A."/>
            <person name="Berges H."/>
            <person name="Blanchet N."/>
            <person name="Boniface M.C."/>
            <person name="Brunel D."/>
            <person name="Catrice O."/>
            <person name="Chaidir N."/>
            <person name="Claudel C."/>
            <person name="Donnadieu C."/>
            <person name="Faraut T."/>
            <person name="Fievet G."/>
            <person name="Helmstetter N."/>
            <person name="King M."/>
            <person name="Knapp S.J."/>
            <person name="Lai Z."/>
            <person name="Le Paslier M.C."/>
            <person name="Lippi Y."/>
            <person name="Lorenzon L."/>
            <person name="Mandel J.R."/>
            <person name="Marage G."/>
            <person name="Marchand G."/>
            <person name="Marquand E."/>
            <person name="Bret-Mestries E."/>
            <person name="Morien E."/>
            <person name="Nambeesan S."/>
            <person name="Nguyen T."/>
            <person name="Pegot-Espagnet P."/>
            <person name="Pouilly N."/>
            <person name="Raftis F."/>
            <person name="Sallet E."/>
            <person name="Schiex T."/>
            <person name="Thomas J."/>
            <person name="Vandecasteele C."/>
            <person name="Vares D."/>
            <person name="Vear F."/>
            <person name="Vautrin S."/>
            <person name="Crespi M."/>
            <person name="Mangin B."/>
            <person name="Burke J.M."/>
            <person name="Salse J."/>
            <person name="Munos S."/>
            <person name="Vincourt P."/>
            <person name="Rieseberg L.H."/>
            <person name="Langlade N.B."/>
        </authorList>
    </citation>
    <scope>NUCLEOTIDE SEQUENCE</scope>
    <source>
        <tissue evidence="1">Leaves</tissue>
    </source>
</reference>
<comment type="caution">
    <text evidence="1">The sequence shown here is derived from an EMBL/GenBank/DDBJ whole genome shotgun (WGS) entry which is preliminary data.</text>
</comment>
<protein>
    <submittedName>
        <fullName evidence="1">Uncharacterized protein</fullName>
    </submittedName>
</protein>
<reference evidence="1" key="2">
    <citation type="submission" date="2020-06" db="EMBL/GenBank/DDBJ databases">
        <title>Helianthus annuus Genome sequencing and assembly Release 2.</title>
        <authorList>
            <person name="Gouzy J."/>
            <person name="Langlade N."/>
            <person name="Munos S."/>
        </authorList>
    </citation>
    <scope>NUCLEOTIDE SEQUENCE</scope>
    <source>
        <tissue evidence="1">Leaves</tissue>
    </source>
</reference>
<evidence type="ECO:0000313" key="2">
    <source>
        <dbReference type="Proteomes" id="UP000215914"/>
    </source>
</evidence>
<dbReference type="OrthoDB" id="10056939at2759"/>
<proteinExistence type="predicted"/>
<organism evidence="1 2">
    <name type="scientific">Helianthus annuus</name>
    <name type="common">Common sunflower</name>
    <dbReference type="NCBI Taxonomy" id="4232"/>
    <lineage>
        <taxon>Eukaryota</taxon>
        <taxon>Viridiplantae</taxon>
        <taxon>Streptophyta</taxon>
        <taxon>Embryophyta</taxon>
        <taxon>Tracheophyta</taxon>
        <taxon>Spermatophyta</taxon>
        <taxon>Magnoliopsida</taxon>
        <taxon>eudicotyledons</taxon>
        <taxon>Gunneridae</taxon>
        <taxon>Pentapetalae</taxon>
        <taxon>asterids</taxon>
        <taxon>campanulids</taxon>
        <taxon>Asterales</taxon>
        <taxon>Asteraceae</taxon>
        <taxon>Asteroideae</taxon>
        <taxon>Heliantheae alliance</taxon>
        <taxon>Heliantheae</taxon>
        <taxon>Helianthus</taxon>
    </lineage>
</organism>
<gene>
    <name evidence="1" type="ORF">HanXRQr2_Chr14g0645221</name>
</gene>
<name>A0A9K3E8Z5_HELAN</name>
<dbReference type="Proteomes" id="UP000215914">
    <property type="component" value="Unassembled WGS sequence"/>
</dbReference>